<keyword evidence="11" id="KW-1133">Transmembrane helix</keyword>
<dbReference type="PANTHER" id="PTHR31576">
    <property type="entry name" value="TATA BOX-BINDING PROTEIN-ASSOCIATED FACTOR RNA POLYMERASE I SUBUNIT B"/>
    <property type="match status" value="1"/>
</dbReference>
<keyword evidence="5" id="KW-0862">Zinc</keyword>
<keyword evidence="6" id="KW-0805">Transcription regulation</keyword>
<evidence type="ECO:0000313" key="13">
    <source>
        <dbReference type="WBParaSite" id="HCON_00022700-00001"/>
    </source>
</evidence>
<dbReference type="GO" id="GO:0070860">
    <property type="term" value="C:RNA polymerase I core factor complex"/>
    <property type="evidence" value="ECO:0007669"/>
    <property type="project" value="InterPro"/>
</dbReference>
<dbReference type="InterPro" id="IPR033599">
    <property type="entry name" value="TAF1B/Rrn7"/>
</dbReference>
<dbReference type="GO" id="GO:0001164">
    <property type="term" value="F:RNA polymerase I core promoter sequence-specific DNA binding"/>
    <property type="evidence" value="ECO:0007669"/>
    <property type="project" value="InterPro"/>
</dbReference>
<organism evidence="12 13">
    <name type="scientific">Haemonchus contortus</name>
    <name type="common">Barber pole worm</name>
    <dbReference type="NCBI Taxonomy" id="6289"/>
    <lineage>
        <taxon>Eukaryota</taxon>
        <taxon>Metazoa</taxon>
        <taxon>Ecdysozoa</taxon>
        <taxon>Nematoda</taxon>
        <taxon>Chromadorea</taxon>
        <taxon>Rhabditida</taxon>
        <taxon>Rhabditina</taxon>
        <taxon>Rhabditomorpha</taxon>
        <taxon>Strongyloidea</taxon>
        <taxon>Trichostrongylidae</taxon>
        <taxon>Haemonchus</taxon>
    </lineage>
</organism>
<evidence type="ECO:0000256" key="3">
    <source>
        <dbReference type="ARBA" id="ARBA00022723"/>
    </source>
</evidence>
<feature type="transmembrane region" description="Helical" evidence="11">
    <location>
        <begin position="276"/>
        <end position="300"/>
    </location>
</feature>
<comment type="subcellular location">
    <subcellularLocation>
        <location evidence="1">Nucleus</location>
        <location evidence="1">Nucleolus</location>
    </subcellularLocation>
</comment>
<dbReference type="OrthoDB" id="10069252at2759"/>
<evidence type="ECO:0000256" key="11">
    <source>
        <dbReference type="SAM" id="Phobius"/>
    </source>
</evidence>
<evidence type="ECO:0000256" key="1">
    <source>
        <dbReference type="ARBA" id="ARBA00004604"/>
    </source>
</evidence>
<evidence type="ECO:0000256" key="5">
    <source>
        <dbReference type="ARBA" id="ARBA00022833"/>
    </source>
</evidence>
<keyword evidence="12" id="KW-1185">Reference proteome</keyword>
<dbReference type="GO" id="GO:0008270">
    <property type="term" value="F:zinc ion binding"/>
    <property type="evidence" value="ECO:0007669"/>
    <property type="project" value="UniProtKB-KW"/>
</dbReference>
<dbReference type="Proteomes" id="UP000025227">
    <property type="component" value="Unplaced"/>
</dbReference>
<reference evidence="13" key="1">
    <citation type="submission" date="2020-12" db="UniProtKB">
        <authorList>
            <consortium name="WormBaseParasite"/>
        </authorList>
    </citation>
    <scope>IDENTIFICATION</scope>
    <source>
        <strain evidence="13">MHco3</strain>
    </source>
</reference>
<dbReference type="AlphaFoldDB" id="A0A7I4XXX6"/>
<feature type="compositionally biased region" description="Acidic residues" evidence="10">
    <location>
        <begin position="866"/>
        <end position="877"/>
    </location>
</feature>
<comment type="similarity">
    <text evidence="2">Belongs to the RRN7/TAF1B family.</text>
</comment>
<feature type="compositionally biased region" description="Low complexity" evidence="10">
    <location>
        <begin position="63"/>
        <end position="75"/>
    </location>
</feature>
<evidence type="ECO:0000313" key="12">
    <source>
        <dbReference type="Proteomes" id="UP000025227"/>
    </source>
</evidence>
<dbReference type="GO" id="GO:0042790">
    <property type="term" value="P:nucleolar large rRNA transcription by RNA polymerase I"/>
    <property type="evidence" value="ECO:0007669"/>
    <property type="project" value="TreeGrafter"/>
</dbReference>
<keyword evidence="11" id="KW-0472">Membrane</keyword>
<dbReference type="PANTHER" id="PTHR31576:SF2">
    <property type="entry name" value="TATA BOX-BINDING PROTEIN-ASSOCIATED FACTOR RNA POLYMERASE I SUBUNIT B"/>
    <property type="match status" value="1"/>
</dbReference>
<name>A0A7I4XXX6_HAECO</name>
<keyword evidence="3" id="KW-0479">Metal-binding</keyword>
<proteinExistence type="inferred from homology"/>
<keyword evidence="11" id="KW-0812">Transmembrane</keyword>
<evidence type="ECO:0000256" key="9">
    <source>
        <dbReference type="ARBA" id="ARBA00023242"/>
    </source>
</evidence>
<keyword evidence="7" id="KW-0238">DNA-binding</keyword>
<dbReference type="WBParaSite" id="HCON_00022700-00001">
    <property type="protein sequence ID" value="HCON_00022700-00001"/>
    <property type="gene ID" value="HCON_00022700"/>
</dbReference>
<keyword evidence="4" id="KW-0863">Zinc-finger</keyword>
<dbReference type="GO" id="GO:0005668">
    <property type="term" value="C:RNA polymerase transcription factor SL1 complex"/>
    <property type="evidence" value="ECO:0007669"/>
    <property type="project" value="TreeGrafter"/>
</dbReference>
<feature type="region of interest" description="Disordered" evidence="10">
    <location>
        <begin position="866"/>
        <end position="901"/>
    </location>
</feature>
<sequence>MTSNSCSICGSTETRVLDGLMYCASCGTQIFDFREVEEDEEGLVIGSARVKTKKSREVSDQPKTTSSGSLLLTSSSRKRRKGEKLESYRPVAGTSSASSELRKDYTSGRYHAPAYLRTIGTRISTFTKMLAKGAAMISEEKAVPSGFCNHVRAIYQHYLAAWNVAFTGKDYTEDVELMFRAVLLNTNLALKRAREKKENKMRRKKRGKEALEKSTTAWDILMSDTLNEDLEVRSDEEELNDSVAEPTSSSTQSQTQLVNVVDTNIPKEILKNAASIYLTLDVLIALLYISVITFGCRWIMLSDILRWMREGRLGISIYQFTALSTRNFDDVKAGPLGWSTKLNLPLFEFQRTVFFVWQICRLPPVPAKIDFPQIVSRLLYHLSLPEALMEHILLLMELAPPCVELDGDSLRRQGRIEQGSFFRWLSTSRNGFSYSDMMTVFGRPKQQKNRTLNTDIFFSNETKAAAFILMALKLYFCLDDVREFQCSVVENATCRSFNFMRWYYQLVMRLMFWEGYDPLDVLQTNKPVEPLLYERNFSLGQVNPDSDVIPDEGVSTYQINSSTRDAGFAHSVPSSIKIDSSTSIPNPFPEDTYQIRHNVNDDESLYVPLRHQTNVLREFLLRPRSTTEKEEIRTVIDETAVRIFKTEFTKCTLEKESVPIRSDSTSTAGNAHFSTGSRQSRWHSHFPCAKGYVRYPRPQFTNGGVIYLKEDDFRSLIFNRRMGLQKTCHGLRMLFASRKSAVDAFEVAKTAMSHTFAKLLHCFSKIIGESEPILYCAFMMLEFQIADRQRFNNLKRSMVDGKVCPLQSTAVNSEGKRSFKTLYISPAEDVSDAGEIEVVRLGVPRLWGTSQIERFADDVASEEFDYSSESSDDDDFSPSDSSTKEDDEESVQDVSRNSPRETVVERTLPIFAQEHLSLCSASTSREVQNRQRYIRAYEFDLIWMLITMRYW</sequence>
<keyword evidence="8" id="KW-0804">Transcription</keyword>
<evidence type="ECO:0000256" key="2">
    <source>
        <dbReference type="ARBA" id="ARBA00006899"/>
    </source>
</evidence>
<feature type="region of interest" description="Disordered" evidence="10">
    <location>
        <begin position="50"/>
        <end position="91"/>
    </location>
</feature>
<evidence type="ECO:0000256" key="7">
    <source>
        <dbReference type="ARBA" id="ARBA00023125"/>
    </source>
</evidence>
<protein>
    <submittedName>
        <fullName evidence="13">TATA box-binding protein-associated factor RNA polymerase I subunit B</fullName>
    </submittedName>
</protein>
<evidence type="ECO:0000256" key="6">
    <source>
        <dbReference type="ARBA" id="ARBA00023015"/>
    </source>
</evidence>
<accession>A0A7I4XXX6</accession>
<dbReference type="OMA" id="WIHQLEM"/>
<keyword evidence="9" id="KW-0539">Nucleus</keyword>
<evidence type="ECO:0000256" key="10">
    <source>
        <dbReference type="SAM" id="MobiDB-lite"/>
    </source>
</evidence>
<evidence type="ECO:0000256" key="8">
    <source>
        <dbReference type="ARBA" id="ARBA00023163"/>
    </source>
</evidence>
<evidence type="ECO:0000256" key="4">
    <source>
        <dbReference type="ARBA" id="ARBA00022771"/>
    </source>
</evidence>